<gene>
    <name evidence="2" type="ORF">VC83_04443</name>
</gene>
<dbReference type="GeneID" id="36287514"/>
<feature type="region of interest" description="Disordered" evidence="1">
    <location>
        <begin position="87"/>
        <end position="108"/>
    </location>
</feature>
<evidence type="ECO:0000313" key="2">
    <source>
        <dbReference type="EMBL" id="OAF59046.1"/>
    </source>
</evidence>
<feature type="compositionally biased region" description="Low complexity" evidence="1">
    <location>
        <begin position="87"/>
        <end position="97"/>
    </location>
</feature>
<evidence type="ECO:0000256" key="1">
    <source>
        <dbReference type="SAM" id="MobiDB-lite"/>
    </source>
</evidence>
<dbReference type="Proteomes" id="UP000077154">
    <property type="component" value="Unassembled WGS sequence"/>
</dbReference>
<proteinExistence type="predicted"/>
<name>A0A177AA88_9PEZI</name>
<dbReference type="AlphaFoldDB" id="A0A177AA88"/>
<protein>
    <submittedName>
        <fullName evidence="2">Uncharacterized protein</fullName>
    </submittedName>
</protein>
<sequence length="108" mass="12382">MDSECKRQQISTIANTNYRQQPRRQTSTTATETERCCFQCCFSVKQLVLDFFSGSQHLQVSGFIFLNKINPSWGLSLYLEDAHKLLPYPSSPRTYKPTTPPPTPSPHR</sequence>
<accession>A0A177AA88</accession>
<feature type="region of interest" description="Disordered" evidence="1">
    <location>
        <begin position="1"/>
        <end position="26"/>
    </location>
</feature>
<organism evidence="2">
    <name type="scientific">Pseudogymnoascus destructans</name>
    <dbReference type="NCBI Taxonomy" id="655981"/>
    <lineage>
        <taxon>Eukaryota</taxon>
        <taxon>Fungi</taxon>
        <taxon>Dikarya</taxon>
        <taxon>Ascomycota</taxon>
        <taxon>Pezizomycotina</taxon>
        <taxon>Leotiomycetes</taxon>
        <taxon>Thelebolales</taxon>
        <taxon>Thelebolaceae</taxon>
        <taxon>Pseudogymnoascus</taxon>
    </lineage>
</organism>
<reference evidence="2" key="1">
    <citation type="submission" date="2016-03" db="EMBL/GenBank/DDBJ databases">
        <title>Updated assembly of Pseudogymnoascus destructans, the fungus causing white-nose syndrome of bats.</title>
        <authorList>
            <person name="Palmer J.M."/>
            <person name="Drees K.P."/>
            <person name="Foster J.T."/>
            <person name="Lindner D.L."/>
        </authorList>
    </citation>
    <scope>NUCLEOTIDE SEQUENCE [LARGE SCALE GENOMIC DNA]</scope>
    <source>
        <strain evidence="2">20631-21</strain>
    </source>
</reference>
<dbReference type="RefSeq" id="XP_024324330.1">
    <property type="nucleotide sequence ID" value="XM_024468074.1"/>
</dbReference>
<dbReference type="EMBL" id="KV441394">
    <property type="protein sequence ID" value="OAF59046.1"/>
    <property type="molecule type" value="Genomic_DNA"/>
</dbReference>
<feature type="compositionally biased region" description="Polar residues" evidence="1">
    <location>
        <begin position="8"/>
        <end position="26"/>
    </location>
</feature>
<feature type="compositionally biased region" description="Pro residues" evidence="1">
    <location>
        <begin position="98"/>
        <end position="108"/>
    </location>
</feature>